<keyword evidence="1" id="KW-0812">Transmembrane</keyword>
<accession>A0A0V0RN65</accession>
<protein>
    <submittedName>
        <fullName evidence="2">Uncharacterized protein</fullName>
    </submittedName>
</protein>
<gene>
    <name evidence="2" type="ORF">T07_11300</name>
</gene>
<sequence length="100" mass="10816">MLASCSSASRPSSNADWRASVSSKSFSTSDSCPWITTAFSDSSHMRLRSCSIIFNRVLLAANFFSAGIEFAFAIPFGTIDYPQAIHRSLSLTIRLGGPEC</sequence>
<name>A0A0V0RN65_9BILA</name>
<reference evidence="2 3" key="1">
    <citation type="submission" date="2015-01" db="EMBL/GenBank/DDBJ databases">
        <title>Evolution of Trichinella species and genotypes.</title>
        <authorList>
            <person name="Korhonen P.K."/>
            <person name="Edoardo P."/>
            <person name="Giuseppe L.R."/>
            <person name="Gasser R.B."/>
        </authorList>
    </citation>
    <scope>NUCLEOTIDE SEQUENCE [LARGE SCALE GENOMIC DNA]</scope>
    <source>
        <strain evidence="2">ISS37</strain>
    </source>
</reference>
<dbReference type="Proteomes" id="UP000054630">
    <property type="component" value="Unassembled WGS sequence"/>
</dbReference>
<dbReference type="EMBL" id="JYDL01000119">
    <property type="protein sequence ID" value="KRX15942.1"/>
    <property type="molecule type" value="Genomic_DNA"/>
</dbReference>
<keyword evidence="3" id="KW-1185">Reference proteome</keyword>
<proteinExistence type="predicted"/>
<comment type="caution">
    <text evidence="2">The sequence shown here is derived from an EMBL/GenBank/DDBJ whole genome shotgun (WGS) entry which is preliminary data.</text>
</comment>
<keyword evidence="1" id="KW-0472">Membrane</keyword>
<organism evidence="2 3">
    <name type="scientific">Trichinella nelsoni</name>
    <dbReference type="NCBI Taxonomy" id="6336"/>
    <lineage>
        <taxon>Eukaryota</taxon>
        <taxon>Metazoa</taxon>
        <taxon>Ecdysozoa</taxon>
        <taxon>Nematoda</taxon>
        <taxon>Enoplea</taxon>
        <taxon>Dorylaimia</taxon>
        <taxon>Trichinellida</taxon>
        <taxon>Trichinellidae</taxon>
        <taxon>Trichinella</taxon>
    </lineage>
</organism>
<keyword evidence="1" id="KW-1133">Transmembrane helix</keyword>
<feature type="transmembrane region" description="Helical" evidence="1">
    <location>
        <begin position="53"/>
        <end position="74"/>
    </location>
</feature>
<dbReference type="OrthoDB" id="10331894at2759"/>
<evidence type="ECO:0000313" key="3">
    <source>
        <dbReference type="Proteomes" id="UP000054630"/>
    </source>
</evidence>
<evidence type="ECO:0000256" key="1">
    <source>
        <dbReference type="SAM" id="Phobius"/>
    </source>
</evidence>
<dbReference type="AlphaFoldDB" id="A0A0V0RN65"/>
<evidence type="ECO:0000313" key="2">
    <source>
        <dbReference type="EMBL" id="KRX15942.1"/>
    </source>
</evidence>